<name>A0A9D1KT87_9FLAO</name>
<keyword evidence="2" id="KW-1003">Cell membrane</keyword>
<evidence type="ECO:0000259" key="7">
    <source>
        <dbReference type="Pfam" id="PF12698"/>
    </source>
</evidence>
<dbReference type="Pfam" id="PF12698">
    <property type="entry name" value="ABC2_membrane_3"/>
    <property type="match status" value="1"/>
</dbReference>
<dbReference type="SUPFAM" id="SSF53850">
    <property type="entry name" value="Periplasmic binding protein-like II"/>
    <property type="match status" value="1"/>
</dbReference>
<reference evidence="8" key="2">
    <citation type="journal article" date="2021" name="PeerJ">
        <title>Extensive microbial diversity within the chicken gut microbiome revealed by metagenomics and culture.</title>
        <authorList>
            <person name="Gilroy R."/>
            <person name="Ravi A."/>
            <person name="Getino M."/>
            <person name="Pursley I."/>
            <person name="Horton D.L."/>
            <person name="Alikhan N.F."/>
            <person name="Baker D."/>
            <person name="Gharbi K."/>
            <person name="Hall N."/>
            <person name="Watson M."/>
            <person name="Adriaenssens E.M."/>
            <person name="Foster-Nyarko E."/>
            <person name="Jarju S."/>
            <person name="Secka A."/>
            <person name="Antonio M."/>
            <person name="Oren A."/>
            <person name="Chaudhuri R.R."/>
            <person name="La Ragione R."/>
            <person name="Hildebrand F."/>
            <person name="Pallen M.J."/>
        </authorList>
    </citation>
    <scope>NUCLEOTIDE SEQUENCE</scope>
    <source>
        <strain evidence="8">1383</strain>
    </source>
</reference>
<sequence length="465" mass="50483">MASKNKIGLIIRHEYLMRVRKKSFWLVGLLTPIALVAVGVLIGFLASVNKSETTTVGLYDLSGRMASRIEGDDNLRFVALDVASLPLDSAKVLPLRDDSFKGVVVFPADTTDDYSVIERGTAMYYNENVPMSVQGTVASQVERIIKDRKIERLGVDPKVLASTDADVSIRLVDVSQEADEQTDGNVVQGIKLALAFILCFMLYMFMIFSGNMVMTSTLEEKTNRIVEVIISSVRPFELMIGKIISSGLVCITQLAIWVVMLTGLSIVGVAGLSSVLGPDPSEISPQVTEQMTQTVAQTAPQAAAAMETAGGSSGEIAQFVAQLAQIDFLGIGLISIVFFILGYLLYASLYAAVGAAVDSAGDANQFVMPITIPLLVAFYCAFLSVENPNGPVAFWMSMIPLTSPVMMMVRVPFGVPAWEVVVSALLLVVTFLAVTWMAAKIYRIGLLSYGSKPTYKDLWHWIRMN</sequence>
<dbReference type="Proteomes" id="UP000824161">
    <property type="component" value="Unassembled WGS sequence"/>
</dbReference>
<keyword evidence="4 6" id="KW-1133">Transmembrane helix</keyword>
<dbReference type="Gene3D" id="3.40.190.10">
    <property type="entry name" value="Periplasmic binding protein-like II"/>
    <property type="match status" value="1"/>
</dbReference>
<gene>
    <name evidence="8" type="ORF">IAC44_02645</name>
</gene>
<evidence type="ECO:0000256" key="5">
    <source>
        <dbReference type="ARBA" id="ARBA00023136"/>
    </source>
</evidence>
<feature type="transmembrane region" description="Helical" evidence="6">
    <location>
        <begin position="328"/>
        <end position="346"/>
    </location>
</feature>
<evidence type="ECO:0000256" key="3">
    <source>
        <dbReference type="ARBA" id="ARBA00022692"/>
    </source>
</evidence>
<proteinExistence type="predicted"/>
<dbReference type="GO" id="GO:0005886">
    <property type="term" value="C:plasma membrane"/>
    <property type="evidence" value="ECO:0007669"/>
    <property type="project" value="UniProtKB-SubCell"/>
</dbReference>
<evidence type="ECO:0000256" key="2">
    <source>
        <dbReference type="ARBA" id="ARBA00022475"/>
    </source>
</evidence>
<evidence type="ECO:0000313" key="9">
    <source>
        <dbReference type="Proteomes" id="UP000824161"/>
    </source>
</evidence>
<feature type="transmembrane region" description="Helical" evidence="6">
    <location>
        <begin position="254"/>
        <end position="276"/>
    </location>
</feature>
<feature type="transmembrane region" description="Helical" evidence="6">
    <location>
        <begin position="366"/>
        <end position="385"/>
    </location>
</feature>
<accession>A0A9D1KT87</accession>
<keyword evidence="5 6" id="KW-0472">Membrane</keyword>
<dbReference type="PANTHER" id="PTHR30294">
    <property type="entry name" value="MEMBRANE COMPONENT OF ABC TRANSPORTER YHHJ-RELATED"/>
    <property type="match status" value="1"/>
</dbReference>
<dbReference type="PANTHER" id="PTHR30294:SF29">
    <property type="entry name" value="MULTIDRUG ABC TRANSPORTER PERMEASE YBHS-RELATED"/>
    <property type="match status" value="1"/>
</dbReference>
<dbReference type="EMBL" id="DVLY01000061">
    <property type="protein sequence ID" value="HIT97713.1"/>
    <property type="molecule type" value="Genomic_DNA"/>
</dbReference>
<dbReference type="InterPro" id="IPR013525">
    <property type="entry name" value="ABC2_TM"/>
</dbReference>
<comment type="subcellular location">
    <subcellularLocation>
        <location evidence="1">Cell membrane</location>
        <topology evidence="1">Multi-pass membrane protein</topology>
    </subcellularLocation>
</comment>
<keyword evidence="3 6" id="KW-0812">Transmembrane</keyword>
<dbReference type="AlphaFoldDB" id="A0A9D1KT87"/>
<feature type="transmembrane region" description="Helical" evidence="6">
    <location>
        <begin position="24"/>
        <end position="46"/>
    </location>
</feature>
<evidence type="ECO:0000256" key="4">
    <source>
        <dbReference type="ARBA" id="ARBA00022989"/>
    </source>
</evidence>
<feature type="domain" description="ABC-2 type transporter transmembrane" evidence="7">
    <location>
        <begin position="22"/>
        <end position="439"/>
    </location>
</feature>
<dbReference type="InterPro" id="IPR051449">
    <property type="entry name" value="ABC-2_transporter_component"/>
</dbReference>
<protein>
    <submittedName>
        <fullName evidence="8">ABC transporter permease</fullName>
    </submittedName>
</protein>
<feature type="transmembrane region" description="Helical" evidence="6">
    <location>
        <begin position="192"/>
        <end position="213"/>
    </location>
</feature>
<reference evidence="8" key="1">
    <citation type="submission" date="2020-10" db="EMBL/GenBank/DDBJ databases">
        <authorList>
            <person name="Gilroy R."/>
        </authorList>
    </citation>
    <scope>NUCLEOTIDE SEQUENCE</scope>
    <source>
        <strain evidence="8">1383</strain>
    </source>
</reference>
<feature type="transmembrane region" description="Helical" evidence="6">
    <location>
        <begin position="417"/>
        <end position="439"/>
    </location>
</feature>
<organism evidence="8 9">
    <name type="scientific">Candidatus Merdimorpha stercoravium</name>
    <dbReference type="NCBI Taxonomy" id="2840863"/>
    <lineage>
        <taxon>Bacteria</taxon>
        <taxon>Pseudomonadati</taxon>
        <taxon>Bacteroidota</taxon>
        <taxon>Flavobacteriia</taxon>
        <taxon>Flavobacteriales</taxon>
        <taxon>Candidatus Merdimorpha</taxon>
    </lineage>
</organism>
<dbReference type="GO" id="GO:0140359">
    <property type="term" value="F:ABC-type transporter activity"/>
    <property type="evidence" value="ECO:0007669"/>
    <property type="project" value="InterPro"/>
</dbReference>
<evidence type="ECO:0000313" key="8">
    <source>
        <dbReference type="EMBL" id="HIT97713.1"/>
    </source>
</evidence>
<evidence type="ECO:0000256" key="6">
    <source>
        <dbReference type="SAM" id="Phobius"/>
    </source>
</evidence>
<evidence type="ECO:0000256" key="1">
    <source>
        <dbReference type="ARBA" id="ARBA00004651"/>
    </source>
</evidence>
<comment type="caution">
    <text evidence="8">The sequence shown here is derived from an EMBL/GenBank/DDBJ whole genome shotgun (WGS) entry which is preliminary data.</text>
</comment>